<dbReference type="RefSeq" id="WP_013781260.1">
    <property type="nucleotide sequence ID" value="NC_015520.1"/>
</dbReference>
<dbReference type="eggNOG" id="COG2003">
    <property type="taxonomic scope" value="Bacteria"/>
</dbReference>
<dbReference type="GO" id="GO:0046872">
    <property type="term" value="F:metal ion binding"/>
    <property type="evidence" value="ECO:0007669"/>
    <property type="project" value="UniProtKB-KW"/>
</dbReference>
<dbReference type="AlphaFoldDB" id="F3ZZK6"/>
<protein>
    <submittedName>
        <fullName evidence="9">DNA replication and repair protein RadC</fullName>
    </submittedName>
</protein>
<dbReference type="STRING" id="697281.Mahau_1651"/>
<evidence type="ECO:0000256" key="1">
    <source>
        <dbReference type="ARBA" id="ARBA00010243"/>
    </source>
</evidence>
<organism evidence="9 10">
    <name type="scientific">Mahella australiensis (strain DSM 15567 / CIP 107919 / 50-1 BON)</name>
    <dbReference type="NCBI Taxonomy" id="697281"/>
    <lineage>
        <taxon>Bacteria</taxon>
        <taxon>Bacillati</taxon>
        <taxon>Bacillota</taxon>
        <taxon>Clostridia</taxon>
        <taxon>Thermoanaerobacterales</taxon>
        <taxon>Thermoanaerobacterales Family IV. Incertae Sedis</taxon>
        <taxon>Mahella</taxon>
    </lineage>
</organism>
<dbReference type="HOGENOM" id="CLU_073529_0_2_9"/>
<evidence type="ECO:0000256" key="5">
    <source>
        <dbReference type="ARBA" id="ARBA00022833"/>
    </source>
</evidence>
<dbReference type="NCBIfam" id="TIGR00608">
    <property type="entry name" value="radc"/>
    <property type="match status" value="1"/>
</dbReference>
<dbReference type="CDD" id="cd08071">
    <property type="entry name" value="MPN_DUF2466"/>
    <property type="match status" value="1"/>
</dbReference>
<dbReference type="SUPFAM" id="SSF47781">
    <property type="entry name" value="RuvA domain 2-like"/>
    <property type="match status" value="1"/>
</dbReference>
<evidence type="ECO:0000256" key="2">
    <source>
        <dbReference type="ARBA" id="ARBA00022670"/>
    </source>
</evidence>
<dbReference type="Proteomes" id="UP000008457">
    <property type="component" value="Chromosome"/>
</dbReference>
<dbReference type="Pfam" id="PF04002">
    <property type="entry name" value="RadC"/>
    <property type="match status" value="1"/>
</dbReference>
<dbReference type="InterPro" id="IPR001405">
    <property type="entry name" value="UPF0758"/>
</dbReference>
<dbReference type="InterPro" id="IPR020891">
    <property type="entry name" value="UPF0758_CS"/>
</dbReference>
<evidence type="ECO:0000259" key="8">
    <source>
        <dbReference type="PROSITE" id="PS50249"/>
    </source>
</evidence>
<dbReference type="NCBIfam" id="NF000642">
    <property type="entry name" value="PRK00024.1"/>
    <property type="match status" value="1"/>
</dbReference>
<dbReference type="InterPro" id="IPR025657">
    <property type="entry name" value="RadC_JAB"/>
</dbReference>
<dbReference type="PANTHER" id="PTHR30471">
    <property type="entry name" value="DNA REPAIR PROTEIN RADC"/>
    <property type="match status" value="1"/>
</dbReference>
<dbReference type="InterPro" id="IPR010994">
    <property type="entry name" value="RuvA_2-like"/>
</dbReference>
<dbReference type="OrthoDB" id="9804482at2"/>
<dbReference type="InterPro" id="IPR037518">
    <property type="entry name" value="MPN"/>
</dbReference>
<dbReference type="GO" id="GO:0008237">
    <property type="term" value="F:metallopeptidase activity"/>
    <property type="evidence" value="ECO:0007669"/>
    <property type="project" value="UniProtKB-KW"/>
</dbReference>
<keyword evidence="5" id="KW-0862">Zinc</keyword>
<keyword evidence="4" id="KW-0378">Hydrolase</keyword>
<dbReference type="PROSITE" id="PS01302">
    <property type="entry name" value="UPF0758"/>
    <property type="match status" value="1"/>
</dbReference>
<dbReference type="GO" id="GO:0006508">
    <property type="term" value="P:proteolysis"/>
    <property type="evidence" value="ECO:0007669"/>
    <property type="project" value="UniProtKB-KW"/>
</dbReference>
<proteinExistence type="inferred from homology"/>
<feature type="domain" description="MPN" evidence="8">
    <location>
        <begin position="109"/>
        <end position="231"/>
    </location>
</feature>
<accession>F3ZZK6</accession>
<gene>
    <name evidence="9" type="ordered locus">Mahau_1651</name>
</gene>
<evidence type="ECO:0000313" key="9">
    <source>
        <dbReference type="EMBL" id="AEE96832.1"/>
    </source>
</evidence>
<sequence length="231" mass="25413">MEYHLTMKDLPEAERPRERLYKYGPEVLSNSELLAIIISVGNKKESAVALAQRVLTYGQSDNGLMWLLQASVEEISSIEGIGPVKAGKIKAALELGRRINRTGAMNKAVIKTPQDISALLMDQMRYLKKEHFKLVQLDTKNKVIAIDDISIGTLDASIVHPREVFLSAIKHCSASVILVHNHPSGDPSPSHEDISTTKRLVQAGDILGISVLDHVIIGDGTIISLKEKNFM</sequence>
<evidence type="ECO:0000256" key="7">
    <source>
        <dbReference type="RuleBase" id="RU003797"/>
    </source>
</evidence>
<dbReference type="PROSITE" id="PS50249">
    <property type="entry name" value="MPN"/>
    <property type="match status" value="1"/>
</dbReference>
<keyword evidence="6" id="KW-0482">Metalloprotease</keyword>
<evidence type="ECO:0000313" key="10">
    <source>
        <dbReference type="Proteomes" id="UP000008457"/>
    </source>
</evidence>
<evidence type="ECO:0000256" key="4">
    <source>
        <dbReference type="ARBA" id="ARBA00022801"/>
    </source>
</evidence>
<reference evidence="9 10" key="2">
    <citation type="journal article" date="2011" name="Stand. Genomic Sci.">
        <title>Complete genome sequence of Mahella australiensis type strain (50-1 BON).</title>
        <authorList>
            <person name="Sikorski J."/>
            <person name="Teshima H."/>
            <person name="Nolan M."/>
            <person name="Lucas S."/>
            <person name="Hammon N."/>
            <person name="Deshpande S."/>
            <person name="Cheng J.F."/>
            <person name="Pitluck S."/>
            <person name="Liolios K."/>
            <person name="Pagani I."/>
            <person name="Ivanova N."/>
            <person name="Huntemann M."/>
            <person name="Mavromatis K."/>
            <person name="Ovchinikova G."/>
            <person name="Pati A."/>
            <person name="Tapia R."/>
            <person name="Han C."/>
            <person name="Goodwin L."/>
            <person name="Chen A."/>
            <person name="Palaniappan K."/>
            <person name="Land M."/>
            <person name="Hauser L."/>
            <person name="Ngatchou-Djao O.D."/>
            <person name="Rohde M."/>
            <person name="Pukall R."/>
            <person name="Spring S."/>
            <person name="Abt B."/>
            <person name="Goker M."/>
            <person name="Detter J.C."/>
            <person name="Woyke T."/>
            <person name="Bristow J."/>
            <person name="Markowitz V."/>
            <person name="Hugenholtz P."/>
            <person name="Eisen J.A."/>
            <person name="Kyrpides N.C."/>
            <person name="Klenk H.P."/>
            <person name="Lapidus A."/>
        </authorList>
    </citation>
    <scope>NUCLEOTIDE SEQUENCE [LARGE SCALE GENOMIC DNA]</scope>
    <source>
        <strain evidence="10">DSM 15567 / CIP 107919 / 50-1 BON</strain>
    </source>
</reference>
<dbReference type="EMBL" id="CP002360">
    <property type="protein sequence ID" value="AEE96832.1"/>
    <property type="molecule type" value="Genomic_DNA"/>
</dbReference>
<dbReference type="Gene3D" id="3.40.140.10">
    <property type="entry name" value="Cytidine Deaminase, domain 2"/>
    <property type="match status" value="1"/>
</dbReference>
<dbReference type="InterPro" id="IPR046778">
    <property type="entry name" value="UPF0758_N"/>
</dbReference>
<dbReference type="PANTHER" id="PTHR30471:SF3">
    <property type="entry name" value="UPF0758 PROTEIN YEES-RELATED"/>
    <property type="match status" value="1"/>
</dbReference>
<evidence type="ECO:0000256" key="6">
    <source>
        <dbReference type="ARBA" id="ARBA00023049"/>
    </source>
</evidence>
<dbReference type="Pfam" id="PF20582">
    <property type="entry name" value="UPF0758_N"/>
    <property type="match status" value="1"/>
</dbReference>
<dbReference type="KEGG" id="mas:Mahau_1651"/>
<evidence type="ECO:0000256" key="3">
    <source>
        <dbReference type="ARBA" id="ARBA00022723"/>
    </source>
</evidence>
<comment type="similarity">
    <text evidence="1 7">Belongs to the UPF0758 family.</text>
</comment>
<keyword evidence="2" id="KW-0645">Protease</keyword>
<name>F3ZZK6_MAHA5</name>
<reference evidence="10" key="1">
    <citation type="submission" date="2010-11" db="EMBL/GenBank/DDBJ databases">
        <title>The complete genome of Mahella australiensis DSM 15567.</title>
        <authorList>
            <consortium name="US DOE Joint Genome Institute (JGI-PGF)"/>
            <person name="Lucas S."/>
            <person name="Copeland A."/>
            <person name="Lapidus A."/>
            <person name="Bruce D."/>
            <person name="Goodwin L."/>
            <person name="Pitluck S."/>
            <person name="Kyrpides N."/>
            <person name="Mavromatis K."/>
            <person name="Pagani I."/>
            <person name="Ivanova N."/>
            <person name="Teshima H."/>
            <person name="Brettin T."/>
            <person name="Detter J.C."/>
            <person name="Han C."/>
            <person name="Tapia R."/>
            <person name="Land M."/>
            <person name="Hauser L."/>
            <person name="Markowitz V."/>
            <person name="Cheng J.-F."/>
            <person name="Hugenholtz P."/>
            <person name="Woyke T."/>
            <person name="Wu D."/>
            <person name="Spring S."/>
            <person name="Pukall R."/>
            <person name="Steenblock K."/>
            <person name="Schneider S."/>
            <person name="Klenk H.-P."/>
            <person name="Eisen J.A."/>
        </authorList>
    </citation>
    <scope>NUCLEOTIDE SEQUENCE [LARGE SCALE GENOMIC DNA]</scope>
    <source>
        <strain evidence="10">DSM 15567 / CIP 107919 / 50-1 BON</strain>
    </source>
</reference>
<keyword evidence="10" id="KW-1185">Reference proteome</keyword>
<keyword evidence="3" id="KW-0479">Metal-binding</keyword>